<keyword evidence="7" id="KW-0597">Phosphoprotein</keyword>
<keyword evidence="6" id="KW-0963">Cytoplasm</keyword>
<evidence type="ECO:0000256" key="18">
    <source>
        <dbReference type="ARBA" id="ARBA00077264"/>
    </source>
</evidence>
<dbReference type="GO" id="GO:0005737">
    <property type="term" value="C:cytoplasm"/>
    <property type="evidence" value="ECO:0007669"/>
    <property type="project" value="UniProtKB-SubCell"/>
</dbReference>
<dbReference type="GO" id="GO:0030518">
    <property type="term" value="P:nuclear receptor-mediated steroid hormone signaling pathway"/>
    <property type="evidence" value="ECO:0007669"/>
    <property type="project" value="UniProtKB-ARBA"/>
</dbReference>
<evidence type="ECO:0000256" key="2">
    <source>
        <dbReference type="ARBA" id="ARBA00004123"/>
    </source>
</evidence>
<dbReference type="Pfam" id="PF00632">
    <property type="entry name" value="HECT"/>
    <property type="match status" value="2"/>
</dbReference>
<dbReference type="InterPro" id="IPR035983">
    <property type="entry name" value="Hect_E3_ubiquitin_ligase"/>
</dbReference>
<dbReference type="FunFam" id="3.90.1750.10:FF:000026">
    <property type="entry name" value="E3 ubiquitin-protein ligase HACE1"/>
    <property type="match status" value="1"/>
</dbReference>
<dbReference type="GO" id="GO:0048511">
    <property type="term" value="P:rhythmic process"/>
    <property type="evidence" value="ECO:0007669"/>
    <property type="project" value="UniProtKB-KW"/>
</dbReference>
<feature type="region of interest" description="Disordered" evidence="20">
    <location>
        <begin position="147"/>
        <end position="166"/>
    </location>
</feature>
<dbReference type="Gene3D" id="3.30.2410.10">
    <property type="entry name" value="Hect, E3 ligase catalytic domain"/>
    <property type="match status" value="1"/>
</dbReference>
<dbReference type="GO" id="GO:0000502">
    <property type="term" value="C:proteasome complex"/>
    <property type="evidence" value="ECO:0007669"/>
    <property type="project" value="UniProtKB-KW"/>
</dbReference>
<evidence type="ECO:0000256" key="14">
    <source>
        <dbReference type="ARBA" id="ARBA00023108"/>
    </source>
</evidence>
<dbReference type="InterPro" id="IPR042556">
    <property type="entry name" value="AZUL_sf"/>
</dbReference>
<dbReference type="Pfam" id="PF16558">
    <property type="entry name" value="AZUL"/>
    <property type="match status" value="1"/>
</dbReference>
<dbReference type="GO" id="GO:0048513">
    <property type="term" value="P:animal organ development"/>
    <property type="evidence" value="ECO:0007669"/>
    <property type="project" value="UniProtKB-ARBA"/>
</dbReference>
<dbReference type="GO" id="GO:0006511">
    <property type="term" value="P:ubiquitin-dependent protein catabolic process"/>
    <property type="evidence" value="ECO:0007669"/>
    <property type="project" value="UniProtKB-ARBA"/>
</dbReference>
<dbReference type="GO" id="GO:0010604">
    <property type="term" value="P:positive regulation of macromolecule metabolic process"/>
    <property type="evidence" value="ECO:0007669"/>
    <property type="project" value="UniProtKB-ARBA"/>
</dbReference>
<reference evidence="22" key="1">
    <citation type="journal article" date="2008" name="Nature">
        <title>The amphioxus genome and the evolution of the chordate karyotype.</title>
        <authorList>
            <consortium name="US DOE Joint Genome Institute (JGI-PGF)"/>
            <person name="Putnam N.H."/>
            <person name="Butts T."/>
            <person name="Ferrier D.E.K."/>
            <person name="Furlong R.F."/>
            <person name="Hellsten U."/>
            <person name="Kawashima T."/>
            <person name="Robinson-Rechavi M."/>
            <person name="Shoguchi E."/>
            <person name="Terry A."/>
            <person name="Yu J.-K."/>
            <person name="Benito-Gutierrez E.L."/>
            <person name="Dubchak I."/>
            <person name="Garcia-Fernandez J."/>
            <person name="Gibson-Brown J.J."/>
            <person name="Grigoriev I.V."/>
            <person name="Horton A.C."/>
            <person name="de Jong P.J."/>
            <person name="Jurka J."/>
            <person name="Kapitonov V.V."/>
            <person name="Kohara Y."/>
            <person name="Kuroki Y."/>
            <person name="Lindquist E."/>
            <person name="Lucas S."/>
            <person name="Osoegawa K."/>
            <person name="Pennacchio L.A."/>
            <person name="Salamov A.A."/>
            <person name="Satou Y."/>
            <person name="Sauka-Spengler T."/>
            <person name="Schmutz J."/>
            <person name="Shin-I T."/>
            <person name="Toyoda A."/>
            <person name="Bronner-Fraser M."/>
            <person name="Fujiyama A."/>
            <person name="Holland L.Z."/>
            <person name="Holland P.W.H."/>
            <person name="Satoh N."/>
            <person name="Rokhsar D.S."/>
        </authorList>
    </citation>
    <scope>NUCLEOTIDE SEQUENCE [LARGE SCALE GENOMIC DNA]</scope>
    <source>
        <strain evidence="22">S238N-H82</strain>
        <tissue evidence="22">Testes</tissue>
    </source>
</reference>
<gene>
    <name evidence="22" type="ORF">BRAFLDRAFT_63884</name>
</gene>
<feature type="domain" description="HECT" evidence="21">
    <location>
        <begin position="614"/>
        <end position="1032"/>
    </location>
</feature>
<keyword evidence="11 19" id="KW-0833">Ubl conjugation pathway</keyword>
<organism>
    <name type="scientific">Branchiostoma floridae</name>
    <name type="common">Florida lancelet</name>
    <name type="synonym">Amphioxus</name>
    <dbReference type="NCBI Taxonomy" id="7739"/>
    <lineage>
        <taxon>Eukaryota</taxon>
        <taxon>Metazoa</taxon>
        <taxon>Chordata</taxon>
        <taxon>Cephalochordata</taxon>
        <taxon>Leptocardii</taxon>
        <taxon>Amphioxiformes</taxon>
        <taxon>Branchiostomatidae</taxon>
        <taxon>Branchiostoma</taxon>
    </lineage>
</organism>
<feature type="region of interest" description="Disordered" evidence="20">
    <location>
        <begin position="466"/>
        <end position="491"/>
    </location>
</feature>
<evidence type="ECO:0000256" key="4">
    <source>
        <dbReference type="ARBA" id="ARBA00004906"/>
    </source>
</evidence>
<name>C3XXN1_BRAFL</name>
<evidence type="ECO:0000256" key="19">
    <source>
        <dbReference type="PROSITE-ProRule" id="PRU00104"/>
    </source>
</evidence>
<evidence type="ECO:0000256" key="12">
    <source>
        <dbReference type="ARBA" id="ARBA00022833"/>
    </source>
</evidence>
<keyword evidence="12" id="KW-0862">Zinc</keyword>
<evidence type="ECO:0000313" key="22">
    <source>
        <dbReference type="EMBL" id="EEN67491.1"/>
    </source>
</evidence>
<dbReference type="PROSITE" id="PS50237">
    <property type="entry name" value="HECT"/>
    <property type="match status" value="1"/>
</dbReference>
<evidence type="ECO:0000256" key="13">
    <source>
        <dbReference type="ARBA" id="ARBA00022942"/>
    </source>
</evidence>
<keyword evidence="8" id="KW-0808">Transferase</keyword>
<comment type="catalytic activity">
    <reaction evidence="1">
        <text>S-ubiquitinyl-[E2 ubiquitin-conjugating enzyme]-L-cysteine + [acceptor protein]-L-lysine = [E2 ubiquitin-conjugating enzyme]-L-cysteine + N(6)-ubiquitinyl-[acceptor protein]-L-lysine.</text>
        <dbReference type="EC" id="2.3.2.26"/>
    </reaction>
</comment>
<dbReference type="InterPro" id="IPR044611">
    <property type="entry name" value="E3A/B/C-like"/>
</dbReference>
<dbReference type="SUPFAM" id="SSF56204">
    <property type="entry name" value="Hect, E3 ligase catalytic domain"/>
    <property type="match status" value="2"/>
</dbReference>
<keyword evidence="9" id="KW-0479">Metal-binding</keyword>
<dbReference type="InterPro" id="IPR000569">
    <property type="entry name" value="HECT_dom"/>
</dbReference>
<keyword evidence="13" id="KW-0647">Proteasome</keyword>
<keyword evidence="10" id="KW-0863">Zinc-finger</keyword>
<keyword evidence="14" id="KW-0090">Biological rhythms</keyword>
<dbReference type="FunFam" id="3.90.1750.10:FF:000008">
    <property type="entry name" value="Putative ubiquitin-protein ligase E3A"/>
    <property type="match status" value="1"/>
</dbReference>
<dbReference type="EMBL" id="GG666471">
    <property type="protein sequence ID" value="EEN67491.1"/>
    <property type="molecule type" value="Genomic_DNA"/>
</dbReference>
<dbReference type="eggNOG" id="KOG0941">
    <property type="taxonomic scope" value="Eukaryota"/>
</dbReference>
<dbReference type="GO" id="GO:0005634">
    <property type="term" value="C:nucleus"/>
    <property type="evidence" value="ECO:0007669"/>
    <property type="project" value="UniProtKB-SubCell"/>
</dbReference>
<dbReference type="Gene3D" id="6.10.130.10">
    <property type="entry name" value="Ubiquitin-protein ligase E3A, N-terminal zinc-binding domain (AZUL)"/>
    <property type="match status" value="1"/>
</dbReference>
<evidence type="ECO:0000256" key="11">
    <source>
        <dbReference type="ARBA" id="ARBA00022786"/>
    </source>
</evidence>
<evidence type="ECO:0000259" key="21">
    <source>
        <dbReference type="PROSITE" id="PS50237"/>
    </source>
</evidence>
<evidence type="ECO:0000256" key="9">
    <source>
        <dbReference type="ARBA" id="ARBA00022723"/>
    </source>
</evidence>
<dbReference type="FunFam" id="3.30.2410.10:FF:000003">
    <property type="entry name" value="probable E3 ubiquitin-protein ligase HERC4 isoform X1"/>
    <property type="match status" value="1"/>
</dbReference>
<evidence type="ECO:0000256" key="17">
    <source>
        <dbReference type="ARBA" id="ARBA00077235"/>
    </source>
</evidence>
<sequence length="1032" mass="116623">TEEEPEDADMKRAAVKQQIELYYYQLTEGCGNSACSNQSCASSGSFSPLSKNDAAVQALELFKSKAPLCSPKPRKVARTTNDRQTTNGVRESISAPVQCTEESHKSNLQGTGKQVTVVMASAWEAEGAGLDWGLLLLASELEAADELGEENSKTVERTAQESADDTTAAHHKDSCVYCSGKSSVAFKFSRSNQWEAFDSAILLFLKMSHLKGNLSLFTVYSDRKPKFLTEAGLQEMLDGCKKNGSFSPVIRTLGEVFSSVEALKHSFCKAEPETQASDAGTEIEKHDRELSEKEIHKEDELTIDVEAVRRSYAALFRHNNSGVENALLNGLISLSPNVELELRYHCAYQQDPRYLNLFVIILENPNLHSPEYLETALPLFCRAMSQLPIKAQARLARFFSSYSAERLRGLVETIQQLITFKVLSGSFSRVHLVNDESAITSAAKVLSIFYIASILAGEVELGDTDEPDVSLQRRRHGSSESDEGQERKPTPLQVLEKEVGARVINCRCPLLPFTDFHNEPLNEQLEVDKDYTYYKSQLEDRFSFLNYPFVLTPATKSLALYYDNRVRMFSERRMTVLYSLVQGQVVQPYLKLRVRRDHIIDDALVRLEMISMENPADLKKQLYVEFEGEQGIDEGGVSKEFFQLVVEEIFNADYGMFIYDEQTHMYWFNPSSFETDAQFKLIGIVLGLAIYNNVILDVHFPMVVYRKLMAKKGTFLDLQDSHPLVYHTEEYGVVKFAISDPLVLCCSHRMRCCTKKCEKYEGVKSVISDRLVLCCTHRCCTKVLYQSLKSMLEYEGDVEEDFMATFCVGMSDLFGEEYEGSMLEYEGDVEEDFMATFCVGMSDLFGGSSTHELKENGNNVPVTVDNRQEYVDLYADYILNKSVEKQFNAFRQGFHMVTDESPLEEFFRPEEIELLICGCPDFDFKALEESTDYDGGFTRDSQTVKDFWELVHGFSEDEKKQLLMFATGSDRVPVGGLSKLKLVIARNGPDSDRLPTSHTCFNVLLLPEYSSKDKLKERLLKAITHAKGFGML</sequence>
<dbReference type="Gene3D" id="3.90.1750.10">
    <property type="entry name" value="Hect, E3 ligase catalytic domains"/>
    <property type="match status" value="2"/>
</dbReference>
<evidence type="ECO:0000256" key="10">
    <source>
        <dbReference type="ARBA" id="ARBA00022771"/>
    </source>
</evidence>
<dbReference type="InParanoid" id="C3XXN1"/>
<evidence type="ECO:0000256" key="16">
    <source>
        <dbReference type="ARBA" id="ARBA00067504"/>
    </source>
</evidence>
<dbReference type="EC" id="2.3.2.26" evidence="5"/>
<evidence type="ECO:0000256" key="7">
    <source>
        <dbReference type="ARBA" id="ARBA00022553"/>
    </source>
</evidence>
<dbReference type="GO" id="GO:0048731">
    <property type="term" value="P:system development"/>
    <property type="evidence" value="ECO:0007669"/>
    <property type="project" value="UniProtKB-ARBA"/>
</dbReference>
<dbReference type="PANTHER" id="PTHR45700:SF8">
    <property type="entry name" value="HECT-TYPE E3 UBIQUITIN TRANSFERASE"/>
    <property type="match status" value="1"/>
</dbReference>
<evidence type="ECO:0000256" key="15">
    <source>
        <dbReference type="ARBA" id="ARBA00023242"/>
    </source>
</evidence>
<dbReference type="AlphaFoldDB" id="C3XXN1"/>
<dbReference type="InterPro" id="IPR032353">
    <property type="entry name" value="AZUL"/>
</dbReference>
<dbReference type="CDD" id="cd00078">
    <property type="entry name" value="HECTc"/>
    <property type="match status" value="1"/>
</dbReference>
<evidence type="ECO:0000256" key="1">
    <source>
        <dbReference type="ARBA" id="ARBA00000885"/>
    </source>
</evidence>
<evidence type="ECO:0000256" key="20">
    <source>
        <dbReference type="SAM" id="MobiDB-lite"/>
    </source>
</evidence>
<dbReference type="GO" id="GO:0042752">
    <property type="term" value="P:regulation of circadian rhythm"/>
    <property type="evidence" value="ECO:0007669"/>
    <property type="project" value="UniProtKB-ARBA"/>
</dbReference>
<dbReference type="PANTHER" id="PTHR45700">
    <property type="entry name" value="UBIQUITIN-PROTEIN LIGASE E3C"/>
    <property type="match status" value="1"/>
</dbReference>
<dbReference type="GO" id="GO:0008270">
    <property type="term" value="F:zinc ion binding"/>
    <property type="evidence" value="ECO:0007669"/>
    <property type="project" value="UniProtKB-KW"/>
</dbReference>
<dbReference type="STRING" id="7739.C3XXN1"/>
<feature type="active site" description="Glycyl thioester intermediate" evidence="19">
    <location>
        <position position="1000"/>
    </location>
</feature>
<dbReference type="GO" id="GO:0000209">
    <property type="term" value="P:protein polyubiquitination"/>
    <property type="evidence" value="ECO:0007669"/>
    <property type="project" value="InterPro"/>
</dbReference>
<dbReference type="GO" id="GO:0080090">
    <property type="term" value="P:regulation of primary metabolic process"/>
    <property type="evidence" value="ECO:0007669"/>
    <property type="project" value="UniProtKB-ARBA"/>
</dbReference>
<evidence type="ECO:0000256" key="3">
    <source>
        <dbReference type="ARBA" id="ARBA00004496"/>
    </source>
</evidence>
<keyword evidence="15" id="KW-0539">Nucleus</keyword>
<accession>C3XXN1</accession>
<proteinExistence type="predicted"/>
<dbReference type="GO" id="GO:0061630">
    <property type="term" value="F:ubiquitin protein ligase activity"/>
    <property type="evidence" value="ECO:0007669"/>
    <property type="project" value="UniProtKB-EC"/>
</dbReference>
<dbReference type="SMART" id="SM00119">
    <property type="entry name" value="HECTc"/>
    <property type="match status" value="1"/>
</dbReference>
<comment type="subcellular location">
    <subcellularLocation>
        <location evidence="3">Cytoplasm</location>
    </subcellularLocation>
    <subcellularLocation>
        <location evidence="2">Nucleus</location>
    </subcellularLocation>
</comment>
<evidence type="ECO:0000256" key="8">
    <source>
        <dbReference type="ARBA" id="ARBA00022679"/>
    </source>
</evidence>
<evidence type="ECO:0000256" key="5">
    <source>
        <dbReference type="ARBA" id="ARBA00012485"/>
    </source>
</evidence>
<protein>
    <recommendedName>
        <fullName evidence="16">Ubiquitin-protein ligase E3A</fullName>
        <ecNumber evidence="5">2.3.2.26</ecNumber>
    </recommendedName>
    <alternativeName>
        <fullName evidence="18">HECT-type ubiquitin transferase E3A</fullName>
    </alternativeName>
    <alternativeName>
        <fullName evidence="17">Oncogenic protein-associated protein E6-AP</fullName>
    </alternativeName>
</protein>
<feature type="compositionally biased region" description="Basic and acidic residues" evidence="20">
    <location>
        <begin position="150"/>
        <end position="159"/>
    </location>
</feature>
<dbReference type="FunFam" id="3.30.2160.10:FF:000004">
    <property type="entry name" value="probable E3 ubiquitin-protein ligase HERC4 isoform X1"/>
    <property type="match status" value="1"/>
</dbReference>
<evidence type="ECO:0000256" key="6">
    <source>
        <dbReference type="ARBA" id="ARBA00022490"/>
    </source>
</evidence>
<comment type="pathway">
    <text evidence="4">Protein modification; protein ubiquitination.</text>
</comment>
<feature type="non-terminal residue" evidence="22">
    <location>
        <position position="1"/>
    </location>
</feature>
<dbReference type="Gene3D" id="3.30.2160.10">
    <property type="entry name" value="Hect, E3 ligase catalytic domain"/>
    <property type="match status" value="2"/>
</dbReference>